<evidence type="ECO:0000313" key="2">
    <source>
        <dbReference type="Proteomes" id="UP000325576"/>
    </source>
</evidence>
<sequence>MINPDHLCRAEHQCRGRRRDIESGDWLPALTLTPNTLCHSCVLWVEGAVAQLGTEHDSLQALFLDPSARPGGGVKAASPAPAVPINVYTDALAQDIRETVHRCAELICEAIRRDTPERVYFGSHYSIVADNVDVLLAIPSHETTEWNRAGDDWIYVVHDGPTLALKLVDLHRRARATIGQERGRDRMPLPCPRCEEHQLGRWHGSVTVDCLACGSRWAESDYKQMTLVLAATPGLKPPPRIRHLASHYGRTNRMTNILEFLHARLDDEERIANASTGGNWYWDTTEMTDSDTDQGPWLRSDNLYQYTDSRTGEDASYPEYVLSTWVNGAWGGLNVDETDRAHIACHDPARVLRDVAAKRAVIEALMEIPAEHGKDAGFRAIGKSIPAMAAVYSDHPDYQKEWAL</sequence>
<comment type="caution">
    <text evidence="1">The sequence shown here is derived from an EMBL/GenBank/DDBJ whole genome shotgun (WGS) entry which is preliminary data.</text>
</comment>
<dbReference type="Pfam" id="PF19730">
    <property type="entry name" value="DUF6221"/>
    <property type="match status" value="1"/>
</dbReference>
<reference evidence="1 2" key="1">
    <citation type="journal article" date="2017" name="Poromechanics V (2013)">
        <title>Genomic Characterization of the Arsenic-Tolerant Actinobacterium, &lt;i&gt;Rhodococcus erythropolis&lt;/i&gt; S43.</title>
        <authorList>
            <person name="Retamal-Morales G."/>
            <person name="Mehnert M."/>
            <person name="Schwabe R."/>
            <person name="Tischler D."/>
            <person name="Schloemann M."/>
            <person name="Levican G.J."/>
        </authorList>
    </citation>
    <scope>NUCLEOTIDE SEQUENCE [LARGE SCALE GENOMIC DNA]</scope>
    <source>
        <strain evidence="1 2">S43</strain>
    </source>
</reference>
<evidence type="ECO:0000313" key="1">
    <source>
        <dbReference type="EMBL" id="KAB2583991.1"/>
    </source>
</evidence>
<dbReference type="EMBL" id="MRBO01000482">
    <property type="protein sequence ID" value="KAB2583991.1"/>
    <property type="molecule type" value="Genomic_DNA"/>
</dbReference>
<proteinExistence type="predicted"/>
<name>A0A5N5E2M4_RHOER</name>
<organism evidence="1 2">
    <name type="scientific">Rhodococcus erythropolis</name>
    <name type="common">Arthrobacter picolinophilus</name>
    <dbReference type="NCBI Taxonomy" id="1833"/>
    <lineage>
        <taxon>Bacteria</taxon>
        <taxon>Bacillati</taxon>
        <taxon>Actinomycetota</taxon>
        <taxon>Actinomycetes</taxon>
        <taxon>Mycobacteriales</taxon>
        <taxon>Nocardiaceae</taxon>
        <taxon>Rhodococcus</taxon>
        <taxon>Rhodococcus erythropolis group</taxon>
    </lineage>
</organism>
<gene>
    <name evidence="1" type="ORF">BS297_17750</name>
</gene>
<protein>
    <submittedName>
        <fullName evidence="1">Uncharacterized protein</fullName>
    </submittedName>
</protein>
<dbReference type="AlphaFoldDB" id="A0A5N5E2M4"/>
<dbReference type="Proteomes" id="UP000325576">
    <property type="component" value="Unassembled WGS sequence"/>
</dbReference>
<dbReference type="InterPro" id="IPR046193">
    <property type="entry name" value="DUF6221"/>
</dbReference>
<accession>A0A5N5E2M4</accession>